<dbReference type="AlphaFoldDB" id="A0A0P6HLC3"/>
<evidence type="ECO:0000313" key="1">
    <source>
        <dbReference type="EMBL" id="JAN77502.1"/>
    </source>
</evidence>
<reference evidence="1" key="1">
    <citation type="submission" date="2015-10" db="EMBL/GenBank/DDBJ databases">
        <title>EvidentialGene: Evidence-directed Construction of Complete mRNA Transcriptomes without Genomes.</title>
        <authorList>
            <person name="Gilbert D.G."/>
        </authorList>
    </citation>
    <scope>NUCLEOTIDE SEQUENCE</scope>
</reference>
<protein>
    <submittedName>
        <fullName evidence="1">Uncharacterized protein</fullName>
    </submittedName>
</protein>
<accession>A0A0P6HLC3</accession>
<name>A0A0P6HLC3_9CRUS</name>
<organism evidence="1">
    <name type="scientific">Daphnia magna</name>
    <dbReference type="NCBI Taxonomy" id="35525"/>
    <lineage>
        <taxon>Eukaryota</taxon>
        <taxon>Metazoa</taxon>
        <taxon>Ecdysozoa</taxon>
        <taxon>Arthropoda</taxon>
        <taxon>Crustacea</taxon>
        <taxon>Branchiopoda</taxon>
        <taxon>Diplostraca</taxon>
        <taxon>Cladocera</taxon>
        <taxon>Anomopoda</taxon>
        <taxon>Daphniidae</taxon>
        <taxon>Daphnia</taxon>
    </lineage>
</organism>
<dbReference type="EMBL" id="GDIQ01017235">
    <property type="protein sequence ID" value="JAN77502.1"/>
    <property type="molecule type" value="Transcribed_RNA"/>
</dbReference>
<proteinExistence type="predicted"/>
<sequence length="84" mass="9851">MDKRFLDEEKRNYIYQNIYSVAVTYRKLLAIAFDAVPFLFQCIYTLMLACDPALASRKIVRQHIVRSLVTFLDCIQRCAVSNRV</sequence>